<feature type="domain" description="HTH tetR-type" evidence="3">
    <location>
        <begin position="5"/>
        <end position="65"/>
    </location>
</feature>
<dbReference type="RefSeq" id="WP_289724350.1">
    <property type="nucleotide sequence ID" value="NZ_JAUDUY010000002.1"/>
</dbReference>
<dbReference type="EMBL" id="JAUDUY010000002">
    <property type="protein sequence ID" value="MDM9630990.1"/>
    <property type="molecule type" value="Genomic_DNA"/>
</dbReference>
<gene>
    <name evidence="4" type="ORF">QU605_05895</name>
</gene>
<organism evidence="4 5">
    <name type="scientific">Robiginitalea aurantiaca</name>
    <dbReference type="NCBI Taxonomy" id="3056915"/>
    <lineage>
        <taxon>Bacteria</taxon>
        <taxon>Pseudomonadati</taxon>
        <taxon>Bacteroidota</taxon>
        <taxon>Flavobacteriia</taxon>
        <taxon>Flavobacteriales</taxon>
        <taxon>Flavobacteriaceae</taxon>
        <taxon>Robiginitalea</taxon>
    </lineage>
</organism>
<evidence type="ECO:0000313" key="5">
    <source>
        <dbReference type="Proteomes" id="UP001174839"/>
    </source>
</evidence>
<evidence type="ECO:0000259" key="3">
    <source>
        <dbReference type="PROSITE" id="PS50977"/>
    </source>
</evidence>
<reference evidence="4" key="1">
    <citation type="submission" date="2023-06" db="EMBL/GenBank/DDBJ databases">
        <title>Robiginitalea aurantiacus sp. nov. and Algoriphagus sediminis sp. nov., isolated from coastal sediment.</title>
        <authorList>
            <person name="Zhou Z.Y."/>
            <person name="An J."/>
            <person name="Jia Y.W."/>
            <person name="Du Z.J."/>
        </authorList>
    </citation>
    <scope>NUCLEOTIDE SEQUENCE</scope>
    <source>
        <strain evidence="4">M39</strain>
    </source>
</reference>
<dbReference type="SUPFAM" id="SSF46689">
    <property type="entry name" value="Homeodomain-like"/>
    <property type="match status" value="1"/>
</dbReference>
<dbReference type="Proteomes" id="UP001174839">
    <property type="component" value="Unassembled WGS sequence"/>
</dbReference>
<dbReference type="Pfam" id="PF00440">
    <property type="entry name" value="TetR_N"/>
    <property type="match status" value="1"/>
</dbReference>
<dbReference type="InterPro" id="IPR001647">
    <property type="entry name" value="HTH_TetR"/>
</dbReference>
<dbReference type="Gene3D" id="1.10.357.10">
    <property type="entry name" value="Tetracycline Repressor, domain 2"/>
    <property type="match status" value="1"/>
</dbReference>
<evidence type="ECO:0000256" key="1">
    <source>
        <dbReference type="ARBA" id="ARBA00023125"/>
    </source>
</evidence>
<accession>A0ABT7WDJ3</accession>
<evidence type="ECO:0000313" key="4">
    <source>
        <dbReference type="EMBL" id="MDM9630990.1"/>
    </source>
</evidence>
<proteinExistence type="predicted"/>
<name>A0ABT7WDJ3_9FLAO</name>
<keyword evidence="1 2" id="KW-0238">DNA-binding</keyword>
<evidence type="ECO:0000256" key="2">
    <source>
        <dbReference type="PROSITE-ProRule" id="PRU00335"/>
    </source>
</evidence>
<keyword evidence="5" id="KW-1185">Reference proteome</keyword>
<comment type="caution">
    <text evidence="4">The sequence shown here is derived from an EMBL/GenBank/DDBJ whole genome shotgun (WGS) entry which is preliminary data.</text>
</comment>
<feature type="DNA-binding region" description="H-T-H motif" evidence="2">
    <location>
        <begin position="28"/>
        <end position="47"/>
    </location>
</feature>
<dbReference type="PROSITE" id="PS50977">
    <property type="entry name" value="HTH_TETR_2"/>
    <property type="match status" value="1"/>
</dbReference>
<protein>
    <submittedName>
        <fullName evidence="4">TetR/AcrR family transcriptional regulator</fullName>
    </submittedName>
</protein>
<sequence>MSEVESKRHLWIEKGYEHFALYGPENLSINKISKDVGSSRASFYHHFGDVEIFIDELLTRHWHIIEAFNKLGKEEFKVLIPDLYDALGEYTIPLQFNLQLFHHRSTPGFNYLFIKSYESSARSFALELFAKHLGLTQSDSDVYHLWLTLGEAWYSRLDPDDLTSGTLQKFAKEIIQNLSVFTNSPLYTRLRKTV</sequence>
<dbReference type="InterPro" id="IPR009057">
    <property type="entry name" value="Homeodomain-like_sf"/>
</dbReference>